<dbReference type="Proteomes" id="UP000789759">
    <property type="component" value="Unassembled WGS sequence"/>
</dbReference>
<dbReference type="AlphaFoldDB" id="A0A9N9JST6"/>
<accession>A0A9N9JST6</accession>
<dbReference type="OrthoDB" id="2445776at2759"/>
<name>A0A9N9JST6_9GLOM</name>
<organism evidence="1 2">
    <name type="scientific">Cetraspora pellucida</name>
    <dbReference type="NCBI Taxonomy" id="1433469"/>
    <lineage>
        <taxon>Eukaryota</taxon>
        <taxon>Fungi</taxon>
        <taxon>Fungi incertae sedis</taxon>
        <taxon>Mucoromycota</taxon>
        <taxon>Glomeromycotina</taxon>
        <taxon>Glomeromycetes</taxon>
        <taxon>Diversisporales</taxon>
        <taxon>Gigasporaceae</taxon>
        <taxon>Cetraspora</taxon>
    </lineage>
</organism>
<evidence type="ECO:0000313" key="2">
    <source>
        <dbReference type="Proteomes" id="UP000789759"/>
    </source>
</evidence>
<feature type="non-terminal residue" evidence="1">
    <location>
        <position position="1"/>
    </location>
</feature>
<comment type="caution">
    <text evidence="1">The sequence shown here is derived from an EMBL/GenBank/DDBJ whole genome shotgun (WGS) entry which is preliminary data.</text>
</comment>
<protein>
    <submittedName>
        <fullName evidence="1">20721_t:CDS:1</fullName>
    </submittedName>
</protein>
<feature type="non-terminal residue" evidence="1">
    <location>
        <position position="169"/>
    </location>
</feature>
<keyword evidence="2" id="KW-1185">Reference proteome</keyword>
<sequence>MESHLALHCNKAPDHIVTFYLYEVAERVEKLALDDDSEDDAFINSNQKKEKRRIITSNYLNYRLLHDGIKNMKIQGRNLELFTKTRWASAFNTTNSIIRIKPVFDKILEENPNIIFNNTVYKLLKDEEEIFFITCHYIAMIFYPIKEIINLLESQTANLADCFVNLVKL</sequence>
<proteinExistence type="predicted"/>
<reference evidence="1" key="1">
    <citation type="submission" date="2021-06" db="EMBL/GenBank/DDBJ databases">
        <authorList>
            <person name="Kallberg Y."/>
            <person name="Tangrot J."/>
            <person name="Rosling A."/>
        </authorList>
    </citation>
    <scope>NUCLEOTIDE SEQUENCE</scope>
    <source>
        <strain evidence="1">FL966</strain>
    </source>
</reference>
<gene>
    <name evidence="1" type="ORF">CPELLU_LOCUS16963</name>
</gene>
<evidence type="ECO:0000313" key="1">
    <source>
        <dbReference type="EMBL" id="CAG8790359.1"/>
    </source>
</evidence>
<dbReference type="EMBL" id="CAJVQA010026890">
    <property type="protein sequence ID" value="CAG8790359.1"/>
    <property type="molecule type" value="Genomic_DNA"/>
</dbReference>